<dbReference type="EMBL" id="BOOQ01000003">
    <property type="protein sequence ID" value="GII44265.1"/>
    <property type="molecule type" value="Genomic_DNA"/>
</dbReference>
<evidence type="ECO:0000313" key="1">
    <source>
        <dbReference type="EMBL" id="GII44265.1"/>
    </source>
</evidence>
<accession>A0A8J3UTC4</accession>
<comment type="caution">
    <text evidence="1">The sequence shown here is derived from an EMBL/GenBank/DDBJ whole genome shotgun (WGS) entry which is preliminary data.</text>
</comment>
<proteinExistence type="predicted"/>
<dbReference type="Proteomes" id="UP000644610">
    <property type="component" value="Unassembled WGS sequence"/>
</dbReference>
<protein>
    <submittedName>
        <fullName evidence="1">Uncharacterized protein</fullName>
    </submittedName>
</protein>
<evidence type="ECO:0000313" key="2">
    <source>
        <dbReference type="Proteomes" id="UP000644610"/>
    </source>
</evidence>
<gene>
    <name evidence="1" type="ORF">Psi02_06890</name>
</gene>
<reference evidence="1" key="1">
    <citation type="submission" date="2021-01" db="EMBL/GenBank/DDBJ databases">
        <title>Whole genome shotgun sequence of Planotetraspora silvatica NBRC 100141.</title>
        <authorList>
            <person name="Komaki H."/>
            <person name="Tamura T."/>
        </authorList>
    </citation>
    <scope>NUCLEOTIDE SEQUENCE</scope>
    <source>
        <strain evidence="1">NBRC 100141</strain>
    </source>
</reference>
<sequence>MRSLVWMKDAGADYAEVDFAEGLAATGTAVCADHLDGALDCDAGGLVIDYPGPARAVR</sequence>
<name>A0A8J3UTC4_9ACTN</name>
<keyword evidence="2" id="KW-1185">Reference proteome</keyword>
<dbReference type="AlphaFoldDB" id="A0A8J3UTC4"/>
<dbReference type="RefSeq" id="WP_203971721.1">
    <property type="nucleotide sequence ID" value="NZ_BOOQ01000003.1"/>
</dbReference>
<organism evidence="1 2">
    <name type="scientific">Planotetraspora silvatica</name>
    <dbReference type="NCBI Taxonomy" id="234614"/>
    <lineage>
        <taxon>Bacteria</taxon>
        <taxon>Bacillati</taxon>
        <taxon>Actinomycetota</taxon>
        <taxon>Actinomycetes</taxon>
        <taxon>Streptosporangiales</taxon>
        <taxon>Streptosporangiaceae</taxon>
        <taxon>Planotetraspora</taxon>
    </lineage>
</organism>